<proteinExistence type="predicted"/>
<accession>A2FTP2</accession>
<feature type="region of interest" description="Disordered" evidence="2">
    <location>
        <begin position="92"/>
        <end position="220"/>
    </location>
</feature>
<dbReference type="KEGG" id="tva:4749416"/>
<evidence type="ECO:0000256" key="1">
    <source>
        <dbReference type="SAM" id="Coils"/>
    </source>
</evidence>
<dbReference type="SMR" id="A2FTP2"/>
<evidence type="ECO:0000256" key="2">
    <source>
        <dbReference type="SAM" id="MobiDB-lite"/>
    </source>
</evidence>
<feature type="compositionally biased region" description="Pro residues" evidence="2">
    <location>
        <begin position="600"/>
        <end position="613"/>
    </location>
</feature>
<feature type="compositionally biased region" description="Basic and acidic residues" evidence="2">
    <location>
        <begin position="631"/>
        <end position="648"/>
    </location>
</feature>
<feature type="compositionally biased region" description="Basic residues" evidence="2">
    <location>
        <begin position="168"/>
        <end position="185"/>
    </location>
</feature>
<dbReference type="VEuPathDB" id="TrichDB:TVAG_384380"/>
<evidence type="ECO:0000313" key="4">
    <source>
        <dbReference type="Proteomes" id="UP000001542"/>
    </source>
</evidence>
<feature type="coiled-coil region" evidence="1">
    <location>
        <begin position="327"/>
        <end position="364"/>
    </location>
</feature>
<feature type="compositionally biased region" description="Polar residues" evidence="2">
    <location>
        <begin position="205"/>
        <end position="220"/>
    </location>
</feature>
<organism evidence="3 4">
    <name type="scientific">Trichomonas vaginalis (strain ATCC PRA-98 / G3)</name>
    <dbReference type="NCBI Taxonomy" id="412133"/>
    <lineage>
        <taxon>Eukaryota</taxon>
        <taxon>Metamonada</taxon>
        <taxon>Parabasalia</taxon>
        <taxon>Trichomonadida</taxon>
        <taxon>Trichomonadidae</taxon>
        <taxon>Trichomonas</taxon>
    </lineage>
</organism>
<dbReference type="AlphaFoldDB" id="A2FTP2"/>
<dbReference type="RefSeq" id="XP_001304644.1">
    <property type="nucleotide sequence ID" value="XM_001304643.1"/>
</dbReference>
<feature type="compositionally biased region" description="Basic and acidic residues" evidence="2">
    <location>
        <begin position="96"/>
        <end position="123"/>
    </location>
</feature>
<feature type="coiled-coil region" evidence="1">
    <location>
        <begin position="460"/>
        <end position="539"/>
    </location>
</feature>
<keyword evidence="4" id="KW-1185">Reference proteome</keyword>
<gene>
    <name evidence="3" type="ORF">TVAG_384380</name>
</gene>
<dbReference type="InParanoid" id="A2FTP2"/>
<feature type="region of interest" description="Disordered" evidence="2">
    <location>
        <begin position="594"/>
        <end position="648"/>
    </location>
</feature>
<feature type="coiled-coil region" evidence="1">
    <location>
        <begin position="567"/>
        <end position="594"/>
    </location>
</feature>
<sequence length="648" mass="74205">MADDLLNLQLPDFGDFTNAGKVSGASVHDLALPDLPDFNLNLPSLPDVKNADTITLVESNDHTSSEYFTNPHGYEEDLNEALSISSDTYNYTLTTEKGDDGESKKENEDNNKPESDKNSENKSMKSSAKSENNNEENLKSEKSSRTSSKKNPDEVNNEEKSENSQRSRSSRKSQSRSRASKHSSHKASNAGNENQNTKDSDKNSQKSAQTPPNSLTVEELSTASESLLNLDKNSQFELNLEVNNLINDRDSIASLLIQDDVLTENGDPLNISDASSPASITTESSSFIDMPIQIDFDRQSIKSNKPDFTEDDLLKQRMDSITDQHALDILNRLRHEAIKRAETLAEEKTTIDDLKSRCRQQELDFYKKNIESIAAEDDLDSEDSKSIKQNEAEISHMKRKNMIREDEIEDALDELNDLQKQYDLLQASSSDKDRIIAFLENQKLGRYEMENTIPILNDDNERLRHEYDLISKRHKKTKEKYKAISERLVELSQTLEKLKRDSQEREAAIKMIDPEKQRLEELEQKVKLMKKNNTQLKKSINTQLSEGELRRLIPQIRLVIRTKESIIKNMSARIEQNKEDMEILKSKIQKLEKEESEVPQPFPVVPPLYPPMTPSKEIMDHLAHQPLYSHTDFEQEKPPMTEPKRRRQ</sequence>
<keyword evidence="1" id="KW-0175">Coiled coil</keyword>
<reference evidence="3" key="2">
    <citation type="journal article" date="2007" name="Science">
        <title>Draft genome sequence of the sexually transmitted pathogen Trichomonas vaginalis.</title>
        <authorList>
            <person name="Carlton J.M."/>
            <person name="Hirt R.P."/>
            <person name="Silva J.C."/>
            <person name="Delcher A.L."/>
            <person name="Schatz M."/>
            <person name="Zhao Q."/>
            <person name="Wortman J.R."/>
            <person name="Bidwell S.L."/>
            <person name="Alsmark U.C.M."/>
            <person name="Besteiro S."/>
            <person name="Sicheritz-Ponten T."/>
            <person name="Noel C.J."/>
            <person name="Dacks J.B."/>
            <person name="Foster P.G."/>
            <person name="Simillion C."/>
            <person name="Van de Peer Y."/>
            <person name="Miranda-Saavedra D."/>
            <person name="Barton G.J."/>
            <person name="Westrop G.D."/>
            <person name="Mueller S."/>
            <person name="Dessi D."/>
            <person name="Fiori P.L."/>
            <person name="Ren Q."/>
            <person name="Paulsen I."/>
            <person name="Zhang H."/>
            <person name="Bastida-Corcuera F.D."/>
            <person name="Simoes-Barbosa A."/>
            <person name="Brown M.T."/>
            <person name="Hayes R.D."/>
            <person name="Mukherjee M."/>
            <person name="Okumura C.Y."/>
            <person name="Schneider R."/>
            <person name="Smith A.J."/>
            <person name="Vanacova S."/>
            <person name="Villalvazo M."/>
            <person name="Haas B.J."/>
            <person name="Pertea M."/>
            <person name="Feldblyum T.V."/>
            <person name="Utterback T.R."/>
            <person name="Shu C.L."/>
            <person name="Osoegawa K."/>
            <person name="de Jong P.J."/>
            <person name="Hrdy I."/>
            <person name="Horvathova L."/>
            <person name="Zubacova Z."/>
            <person name="Dolezal P."/>
            <person name="Malik S.B."/>
            <person name="Logsdon J.M. Jr."/>
            <person name="Henze K."/>
            <person name="Gupta A."/>
            <person name="Wang C.C."/>
            <person name="Dunne R.L."/>
            <person name="Upcroft J.A."/>
            <person name="Upcroft P."/>
            <person name="White O."/>
            <person name="Salzberg S.L."/>
            <person name="Tang P."/>
            <person name="Chiu C.-H."/>
            <person name="Lee Y.-S."/>
            <person name="Embley T.M."/>
            <person name="Coombs G.H."/>
            <person name="Mottram J.C."/>
            <person name="Tachezy J."/>
            <person name="Fraser-Liggett C.M."/>
            <person name="Johnson P.J."/>
        </authorList>
    </citation>
    <scope>NUCLEOTIDE SEQUENCE [LARGE SCALE GENOMIC DNA]</scope>
    <source>
        <strain evidence="3">G3</strain>
    </source>
</reference>
<dbReference type="VEuPathDB" id="TrichDB:TVAGG3_0611620"/>
<protein>
    <submittedName>
        <fullName evidence="3">Uncharacterized protein</fullName>
    </submittedName>
</protein>
<feature type="compositionally biased region" description="Basic and acidic residues" evidence="2">
    <location>
        <begin position="136"/>
        <end position="165"/>
    </location>
</feature>
<name>A2FTP2_TRIV3</name>
<evidence type="ECO:0000313" key="3">
    <source>
        <dbReference type="EMBL" id="EAX91714.1"/>
    </source>
</evidence>
<dbReference type="Proteomes" id="UP000001542">
    <property type="component" value="Unassembled WGS sequence"/>
</dbReference>
<feature type="coiled-coil region" evidence="1">
    <location>
        <begin position="401"/>
        <end position="428"/>
    </location>
</feature>
<reference evidence="3" key="1">
    <citation type="submission" date="2006-10" db="EMBL/GenBank/DDBJ databases">
        <authorList>
            <person name="Amadeo P."/>
            <person name="Zhao Q."/>
            <person name="Wortman J."/>
            <person name="Fraser-Liggett C."/>
            <person name="Carlton J."/>
        </authorList>
    </citation>
    <scope>NUCLEOTIDE SEQUENCE</scope>
    <source>
        <strain evidence="3">G3</strain>
    </source>
</reference>
<dbReference type="EMBL" id="DS114015">
    <property type="protein sequence ID" value="EAX91714.1"/>
    <property type="molecule type" value="Genomic_DNA"/>
</dbReference>